<feature type="coiled-coil region" evidence="1">
    <location>
        <begin position="326"/>
        <end position="353"/>
    </location>
</feature>
<dbReference type="SUPFAM" id="SSF47473">
    <property type="entry name" value="EF-hand"/>
    <property type="match status" value="1"/>
</dbReference>
<keyword evidence="4" id="KW-1185">Reference proteome</keyword>
<evidence type="ECO:0000313" key="4">
    <source>
        <dbReference type="Proteomes" id="UP000678393"/>
    </source>
</evidence>
<dbReference type="Proteomes" id="UP000678393">
    <property type="component" value="Unassembled WGS sequence"/>
</dbReference>
<comment type="caution">
    <text evidence="3">The sequence shown here is derived from an EMBL/GenBank/DDBJ whole genome shotgun (WGS) entry which is preliminary data.</text>
</comment>
<dbReference type="OrthoDB" id="2121618at2759"/>
<reference evidence="3" key="1">
    <citation type="submission" date="2021-04" db="EMBL/GenBank/DDBJ databases">
        <authorList>
            <consortium name="Molecular Ecology Group"/>
        </authorList>
    </citation>
    <scope>NUCLEOTIDE SEQUENCE</scope>
</reference>
<evidence type="ECO:0000313" key="3">
    <source>
        <dbReference type="EMBL" id="CAG5121405.1"/>
    </source>
</evidence>
<name>A0A8S3Z0D3_9EUPU</name>
<protein>
    <recommendedName>
        <fullName evidence="5">EF-hand domain-containing protein</fullName>
    </recommendedName>
</protein>
<accession>A0A8S3Z0D3</accession>
<proteinExistence type="predicted"/>
<feature type="region of interest" description="Disordered" evidence="2">
    <location>
        <begin position="272"/>
        <end position="296"/>
    </location>
</feature>
<dbReference type="InterPro" id="IPR011992">
    <property type="entry name" value="EF-hand-dom_pair"/>
</dbReference>
<evidence type="ECO:0008006" key="5">
    <source>
        <dbReference type="Google" id="ProtNLM"/>
    </source>
</evidence>
<feature type="region of interest" description="Disordered" evidence="2">
    <location>
        <begin position="62"/>
        <end position="86"/>
    </location>
</feature>
<feature type="region of interest" description="Disordered" evidence="2">
    <location>
        <begin position="154"/>
        <end position="202"/>
    </location>
</feature>
<dbReference type="Gene3D" id="1.10.238.10">
    <property type="entry name" value="EF-hand"/>
    <property type="match status" value="1"/>
</dbReference>
<feature type="compositionally biased region" description="Basic residues" evidence="2">
    <location>
        <begin position="281"/>
        <end position="292"/>
    </location>
</feature>
<organism evidence="3 4">
    <name type="scientific">Candidula unifasciata</name>
    <dbReference type="NCBI Taxonomy" id="100452"/>
    <lineage>
        <taxon>Eukaryota</taxon>
        <taxon>Metazoa</taxon>
        <taxon>Spiralia</taxon>
        <taxon>Lophotrochozoa</taxon>
        <taxon>Mollusca</taxon>
        <taxon>Gastropoda</taxon>
        <taxon>Heterobranchia</taxon>
        <taxon>Euthyneura</taxon>
        <taxon>Panpulmonata</taxon>
        <taxon>Eupulmonata</taxon>
        <taxon>Stylommatophora</taxon>
        <taxon>Helicina</taxon>
        <taxon>Helicoidea</taxon>
        <taxon>Geomitridae</taxon>
        <taxon>Candidula</taxon>
    </lineage>
</organism>
<dbReference type="AlphaFoldDB" id="A0A8S3Z0D3"/>
<sequence length="556" mass="64194">SPPQLPSPPPTSHKVVTPPVSPPPGSLSPLPEDPPLPEIEIPAVPKLPDIVEKTIEQGKKREKLKFMVDTPPPLQQVKEEPKKRRATPKIRTIPRKMFRQRKTRPAEAPVTTEELKDIHDPLDFLARWCIINPDRLPFYELVFEYTVADQTPLYPRQTQLEPPETQYERKEQLEGADNGEIPGKKEKKKHKKGQANEDITNDRLLNTRLLPAERGMNFMKTTMTVEEQHLEKLIYTMDLLHDKMLNLGSSLEELEAKRVKLLAGKARETFPQIASPSYTPKNKKGKKGKKKDKQAAQLKSREITDAVIVDRLYGKMLNELCREPDVKFLECEIEILQDKIRGVQRRVEDIAREKLLTDAFCMNHYFLRQGLHGQSEDFKRQQSELYNRLHPAPDFEMNMEEVEHALQQINNHLLTKHEFNFLYNVLNLPGREKINFRLFTVIAALSEKVTQLDPVIRKMMNNFDYNALDIKMEKCKELFGLLDMDHMPQGAAQAESLAVELTAGGLKPENTRYVLNKFNRESKGAIDFLDFVTYIPLFVEIHKRIIQDPLKADLDL</sequence>
<keyword evidence="1" id="KW-0175">Coiled coil</keyword>
<dbReference type="PANTHER" id="PTHR35538">
    <property type="entry name" value="LIG_CHAN-GLU_BD DOMAIN-CONTAINING PROTEIN"/>
    <property type="match status" value="1"/>
</dbReference>
<dbReference type="PANTHER" id="PTHR35538:SF3">
    <property type="entry name" value="C-TYPE LECTIN DOMAIN-CONTAINING PROTEIN"/>
    <property type="match status" value="1"/>
</dbReference>
<dbReference type="EMBL" id="CAJHNH020001079">
    <property type="protein sequence ID" value="CAG5121405.1"/>
    <property type="molecule type" value="Genomic_DNA"/>
</dbReference>
<gene>
    <name evidence="3" type="ORF">CUNI_LOCUS6963</name>
</gene>
<feature type="non-terminal residue" evidence="3">
    <location>
        <position position="556"/>
    </location>
</feature>
<evidence type="ECO:0000256" key="2">
    <source>
        <dbReference type="SAM" id="MobiDB-lite"/>
    </source>
</evidence>
<feature type="compositionally biased region" description="Pro residues" evidence="2">
    <location>
        <begin position="1"/>
        <end position="11"/>
    </location>
</feature>
<feature type="region of interest" description="Disordered" evidence="2">
    <location>
        <begin position="1"/>
        <end position="40"/>
    </location>
</feature>
<feature type="compositionally biased region" description="Pro residues" evidence="2">
    <location>
        <begin position="19"/>
        <end position="37"/>
    </location>
</feature>
<evidence type="ECO:0000256" key="1">
    <source>
        <dbReference type="SAM" id="Coils"/>
    </source>
</evidence>